<dbReference type="Proteomes" id="UP000887581">
    <property type="component" value="Unplaced"/>
</dbReference>
<sequence>MDLRKCITAEVEEDGTYENNWSIMSYLSDKDCTSQCDCCTPECERKHAVKDNVQPYFGLVPGNRLSRGIKKDNKQLSLMTEQGQSVSYHIASFASREPCRESDTQRQRSRRQIHVGNSLGRHPTWVADHCTSTITPTAALVLPVLSCTAVVVGSEGAQRMKQRGRLDR</sequence>
<evidence type="ECO:0000313" key="2">
    <source>
        <dbReference type="Proteomes" id="UP000887581"/>
    </source>
</evidence>
<feature type="compositionally biased region" description="Basic and acidic residues" evidence="1">
    <location>
        <begin position="97"/>
        <end position="106"/>
    </location>
</feature>
<proteinExistence type="predicted"/>
<evidence type="ECO:0000256" key="1">
    <source>
        <dbReference type="SAM" id="MobiDB-lite"/>
    </source>
</evidence>
<keyword evidence="2" id="KW-1185">Reference proteome</keyword>
<organism evidence="2 3">
    <name type="scientific">Setaria digitata</name>
    <dbReference type="NCBI Taxonomy" id="48799"/>
    <lineage>
        <taxon>Eukaryota</taxon>
        <taxon>Metazoa</taxon>
        <taxon>Ecdysozoa</taxon>
        <taxon>Nematoda</taxon>
        <taxon>Chromadorea</taxon>
        <taxon>Rhabditida</taxon>
        <taxon>Spirurina</taxon>
        <taxon>Spiruromorpha</taxon>
        <taxon>Filarioidea</taxon>
        <taxon>Setariidae</taxon>
        <taxon>Setaria</taxon>
    </lineage>
</organism>
<protein>
    <submittedName>
        <fullName evidence="3">Uncharacterized protein</fullName>
    </submittedName>
</protein>
<accession>A0A915PXG8</accession>
<name>A0A915PXG8_9BILA</name>
<feature type="region of interest" description="Disordered" evidence="1">
    <location>
        <begin position="96"/>
        <end position="116"/>
    </location>
</feature>
<evidence type="ECO:0000313" key="3">
    <source>
        <dbReference type="WBParaSite" id="sdigi.contig540.g8910.t1"/>
    </source>
</evidence>
<dbReference type="WBParaSite" id="sdigi.contig540.g8910.t1">
    <property type="protein sequence ID" value="sdigi.contig540.g8910.t1"/>
    <property type="gene ID" value="sdigi.contig540.g8910"/>
</dbReference>
<reference evidence="3" key="1">
    <citation type="submission" date="2022-11" db="UniProtKB">
        <authorList>
            <consortium name="WormBaseParasite"/>
        </authorList>
    </citation>
    <scope>IDENTIFICATION</scope>
</reference>
<dbReference type="AlphaFoldDB" id="A0A915PXG8"/>